<dbReference type="GO" id="GO:0016020">
    <property type="term" value="C:membrane"/>
    <property type="evidence" value="ECO:0007669"/>
    <property type="project" value="TreeGrafter"/>
</dbReference>
<dbReference type="Pfam" id="PF14559">
    <property type="entry name" value="TPR_19"/>
    <property type="match status" value="1"/>
</dbReference>
<dbReference type="InterPro" id="IPR011990">
    <property type="entry name" value="TPR-like_helical_dom_sf"/>
</dbReference>
<dbReference type="GO" id="GO:0012505">
    <property type="term" value="C:endomembrane system"/>
    <property type="evidence" value="ECO:0007669"/>
    <property type="project" value="TreeGrafter"/>
</dbReference>
<keyword evidence="5" id="KW-0472">Membrane</keyword>
<gene>
    <name evidence="7" type="ORF">P43SY_005672</name>
</gene>
<sequence length="355" mass="39542">MVLAIPEDEKQHYEDILGSGGIFRRVFKRGEGAQPEFGEEVTVRFTERRLDTDAVISQDQVRQFRIGDGEVMPALELAAKMMREGDAHEVRCDARFAYGDKGLEGLVPPATPLKLFVELLRVGKRLTADMTPAELLVEAEKKKDSGNRYFRELKYDQAAKMYKKALTVLEGWERGDDGDADADAQAAKCKELLIALGNNVANVQHRLDQRKEARQSSLEVLQLDPQNLKALYRLAQLALDGGDFDDAATFVKQAVAVDPSSAKFREMLAQIKHKKEAHRAREKELFAKLGQAKHARSSAAASSDGPSDAAAAARALQEAPWRRVLRENVATVATVLTALIAFLMYEFLGKRYHEM</sequence>
<evidence type="ECO:0000256" key="4">
    <source>
        <dbReference type="PROSITE-ProRule" id="PRU00339"/>
    </source>
</evidence>
<dbReference type="PANTHER" id="PTHR46512:SF1">
    <property type="entry name" value="PEPTIDYLPROLYL ISOMERASE"/>
    <property type="match status" value="1"/>
</dbReference>
<dbReference type="InterPro" id="IPR050754">
    <property type="entry name" value="FKBP4/5/8-like"/>
</dbReference>
<dbReference type="GO" id="GO:0044183">
    <property type="term" value="F:protein folding chaperone"/>
    <property type="evidence" value="ECO:0007669"/>
    <property type="project" value="TreeGrafter"/>
</dbReference>
<dbReference type="GO" id="GO:0005829">
    <property type="term" value="C:cytosol"/>
    <property type="evidence" value="ECO:0007669"/>
    <property type="project" value="TreeGrafter"/>
</dbReference>
<dbReference type="SMART" id="SM00028">
    <property type="entry name" value="TPR"/>
    <property type="match status" value="3"/>
</dbReference>
<keyword evidence="1" id="KW-0677">Repeat</keyword>
<dbReference type="PROSITE" id="PS50059">
    <property type="entry name" value="FKBP_PPIASE"/>
    <property type="match status" value="1"/>
</dbReference>
<keyword evidence="5" id="KW-1133">Transmembrane helix</keyword>
<dbReference type="Gene3D" id="1.25.40.10">
    <property type="entry name" value="Tetratricopeptide repeat domain"/>
    <property type="match status" value="1"/>
</dbReference>
<keyword evidence="5" id="KW-0812">Transmembrane</keyword>
<evidence type="ECO:0000256" key="3">
    <source>
        <dbReference type="PROSITE-ProRule" id="PRU00277"/>
    </source>
</evidence>
<comment type="catalytic activity">
    <reaction evidence="3">
        <text>[protein]-peptidylproline (omega=180) = [protein]-peptidylproline (omega=0)</text>
        <dbReference type="Rhea" id="RHEA:16237"/>
        <dbReference type="Rhea" id="RHEA-COMP:10747"/>
        <dbReference type="Rhea" id="RHEA-COMP:10748"/>
        <dbReference type="ChEBI" id="CHEBI:83833"/>
        <dbReference type="ChEBI" id="CHEBI:83834"/>
        <dbReference type="EC" id="5.2.1.8"/>
    </reaction>
</comment>
<dbReference type="PANTHER" id="PTHR46512">
    <property type="entry name" value="PEPTIDYLPROLYL ISOMERASE"/>
    <property type="match status" value="1"/>
</dbReference>
<dbReference type="GO" id="GO:0003755">
    <property type="term" value="F:peptidyl-prolyl cis-trans isomerase activity"/>
    <property type="evidence" value="ECO:0007669"/>
    <property type="project" value="UniProtKB-KW"/>
</dbReference>
<dbReference type="PROSITE" id="PS50005">
    <property type="entry name" value="TPR"/>
    <property type="match status" value="1"/>
</dbReference>
<organism evidence="7 8">
    <name type="scientific">Pythium insidiosum</name>
    <name type="common">Pythiosis disease agent</name>
    <dbReference type="NCBI Taxonomy" id="114742"/>
    <lineage>
        <taxon>Eukaryota</taxon>
        <taxon>Sar</taxon>
        <taxon>Stramenopiles</taxon>
        <taxon>Oomycota</taxon>
        <taxon>Peronosporomycetes</taxon>
        <taxon>Pythiales</taxon>
        <taxon>Pythiaceae</taxon>
        <taxon>Pythium</taxon>
    </lineage>
</organism>
<dbReference type="InterPro" id="IPR046357">
    <property type="entry name" value="PPIase_dom_sf"/>
</dbReference>
<feature type="transmembrane region" description="Helical" evidence="5">
    <location>
        <begin position="329"/>
        <end position="348"/>
    </location>
</feature>
<dbReference type="Gene3D" id="3.10.50.40">
    <property type="match status" value="1"/>
</dbReference>
<dbReference type="Proteomes" id="UP001209570">
    <property type="component" value="Unassembled WGS sequence"/>
</dbReference>
<dbReference type="EMBL" id="JAKCXM010000326">
    <property type="protein sequence ID" value="KAJ0395755.1"/>
    <property type="molecule type" value="Genomic_DNA"/>
</dbReference>
<keyword evidence="3" id="KW-0413">Isomerase</keyword>
<proteinExistence type="predicted"/>
<dbReference type="SUPFAM" id="SSF54534">
    <property type="entry name" value="FKBP-like"/>
    <property type="match status" value="1"/>
</dbReference>
<dbReference type="GO" id="GO:0005740">
    <property type="term" value="C:mitochondrial envelope"/>
    <property type="evidence" value="ECO:0007669"/>
    <property type="project" value="TreeGrafter"/>
</dbReference>
<comment type="caution">
    <text evidence="7">The sequence shown here is derived from an EMBL/GenBank/DDBJ whole genome shotgun (WGS) entry which is preliminary data.</text>
</comment>
<feature type="domain" description="PPIase FKBP-type" evidence="6">
    <location>
        <begin position="38"/>
        <end position="123"/>
    </location>
</feature>
<keyword evidence="3" id="KW-0697">Rotamase</keyword>
<accession>A0AAD5LXK1</accession>
<evidence type="ECO:0000259" key="6">
    <source>
        <dbReference type="PROSITE" id="PS50059"/>
    </source>
</evidence>
<dbReference type="Pfam" id="PF00254">
    <property type="entry name" value="FKBP_C"/>
    <property type="match status" value="1"/>
</dbReference>
<name>A0AAD5LXK1_PYTIN</name>
<evidence type="ECO:0000313" key="8">
    <source>
        <dbReference type="Proteomes" id="UP001209570"/>
    </source>
</evidence>
<dbReference type="EC" id="5.2.1.8" evidence="3"/>
<protein>
    <recommendedName>
        <fullName evidence="3">peptidylprolyl isomerase</fullName>
        <ecNumber evidence="3">5.2.1.8</ecNumber>
    </recommendedName>
</protein>
<feature type="repeat" description="TPR" evidence="4">
    <location>
        <begin position="228"/>
        <end position="261"/>
    </location>
</feature>
<dbReference type="InterPro" id="IPR001179">
    <property type="entry name" value="PPIase_FKBP_dom"/>
</dbReference>
<evidence type="ECO:0000256" key="2">
    <source>
        <dbReference type="ARBA" id="ARBA00022803"/>
    </source>
</evidence>
<keyword evidence="8" id="KW-1185">Reference proteome</keyword>
<dbReference type="SUPFAM" id="SSF48452">
    <property type="entry name" value="TPR-like"/>
    <property type="match status" value="1"/>
</dbReference>
<dbReference type="AlphaFoldDB" id="A0AAD5LXK1"/>
<evidence type="ECO:0000256" key="1">
    <source>
        <dbReference type="ARBA" id="ARBA00022737"/>
    </source>
</evidence>
<reference evidence="7" key="1">
    <citation type="submission" date="2021-12" db="EMBL/GenBank/DDBJ databases">
        <title>Prjna785345.</title>
        <authorList>
            <person name="Rujirawat T."/>
            <person name="Krajaejun T."/>
        </authorList>
    </citation>
    <scope>NUCLEOTIDE SEQUENCE</scope>
    <source>
        <strain evidence="7">Pi057C3</strain>
    </source>
</reference>
<dbReference type="InterPro" id="IPR019734">
    <property type="entry name" value="TPR_rpt"/>
</dbReference>
<evidence type="ECO:0000256" key="5">
    <source>
        <dbReference type="SAM" id="Phobius"/>
    </source>
</evidence>
<evidence type="ECO:0000313" key="7">
    <source>
        <dbReference type="EMBL" id="KAJ0395755.1"/>
    </source>
</evidence>
<keyword evidence="2 4" id="KW-0802">TPR repeat</keyword>